<feature type="transmembrane region" description="Helical" evidence="2">
    <location>
        <begin position="127"/>
        <end position="145"/>
    </location>
</feature>
<evidence type="ECO:0000313" key="3">
    <source>
        <dbReference type="EMBL" id="QDL31500.1"/>
    </source>
</evidence>
<evidence type="ECO:0000256" key="1">
    <source>
        <dbReference type="SAM" id="MobiDB-lite"/>
    </source>
</evidence>
<feature type="region of interest" description="Disordered" evidence="1">
    <location>
        <begin position="1"/>
        <end position="29"/>
    </location>
</feature>
<dbReference type="Proteomes" id="UP000317572">
    <property type="component" value="Chromosome"/>
</dbReference>
<proteinExistence type="predicted"/>
<keyword evidence="2" id="KW-0472">Membrane</keyword>
<accession>A0A515CTT5</accession>
<evidence type="ECO:0000313" key="4">
    <source>
        <dbReference type="Proteomes" id="UP000317572"/>
    </source>
</evidence>
<dbReference type="AlphaFoldDB" id="A0A515CTT5"/>
<dbReference type="EMBL" id="CP033893">
    <property type="protein sequence ID" value="QDL31500.1"/>
    <property type="molecule type" value="Genomic_DNA"/>
</dbReference>
<reference evidence="3 4" key="1">
    <citation type="submission" date="2018-11" db="EMBL/GenBank/DDBJ databases">
        <title>The first complete genome of Serratia liquefaciens isolated from metalophyte plant revel distinctness adaptive mechanisms in an extreme habitat.</title>
        <authorList>
            <person name="Caneschi W.L."/>
            <person name="Sanchez A.B."/>
            <person name="Felestrino E.B."/>
            <person name="Assis R.A.B."/>
            <person name="Lemes C.G.C."/>
            <person name="Cordeiro I.F."/>
            <person name="Fonseca N.P."/>
            <person name="Villa M."/>
            <person name="Vieira I.T."/>
            <person name="Moraes L.A."/>
            <person name="Kamino L.H.Y."/>
            <person name="do Carmo F."/>
            <person name="Garcia C.M."/>
            <person name="Almeida N.F."/>
            <person name="Silva R.S."/>
            <person name="Ferro J.A."/>
            <person name="Ferro M.I.T."/>
            <person name="Varani A.M."/>
            <person name="Ferreira R.M."/>
            <person name="dos Santos V.L."/>
            <person name="Silva U.C."/>
            <person name="Setubal J.C."/>
            <person name="Moreira L.M."/>
        </authorList>
    </citation>
    <scope>NUCLEOTIDE SEQUENCE [LARGE SCALE GENOMIC DNA]</scope>
    <source>
        <strain evidence="3 4">FG3</strain>
    </source>
</reference>
<name>A0A515CTT5_SERLI</name>
<evidence type="ECO:0008006" key="5">
    <source>
        <dbReference type="Google" id="ProtNLM"/>
    </source>
</evidence>
<dbReference type="RefSeq" id="WP_142815014.1">
    <property type="nucleotide sequence ID" value="NZ_CP033893.1"/>
</dbReference>
<organism evidence="3 4">
    <name type="scientific">Serratia liquefaciens</name>
    <dbReference type="NCBI Taxonomy" id="614"/>
    <lineage>
        <taxon>Bacteria</taxon>
        <taxon>Pseudomonadati</taxon>
        <taxon>Pseudomonadota</taxon>
        <taxon>Gammaproteobacteria</taxon>
        <taxon>Enterobacterales</taxon>
        <taxon>Yersiniaceae</taxon>
        <taxon>Serratia</taxon>
    </lineage>
</organism>
<keyword evidence="2" id="KW-1133">Transmembrane helix</keyword>
<gene>
    <name evidence="3" type="ORF">EGO53_06765</name>
</gene>
<evidence type="ECO:0000256" key="2">
    <source>
        <dbReference type="SAM" id="Phobius"/>
    </source>
</evidence>
<sequence length="154" mass="17495">MYGSQQGRFQGNQGVPPQQESVPAQNSENRQLQWVMESLAKLEHSHNNLSTKIDMRIDGIEEKLTNATSHLDTKIQGHQQRIDERLDIKHTALEGKIDTHTQLFTTKMENCELKIHNKIAESRITTIKWFVGLLIAVPGAGWMLIQIASKILTK</sequence>
<keyword evidence="2" id="KW-0812">Transmembrane</keyword>
<protein>
    <recommendedName>
        <fullName evidence="5">DUF1640 domain-containing protein</fullName>
    </recommendedName>
</protein>